<proteinExistence type="predicted"/>
<dbReference type="SUPFAM" id="SSF51197">
    <property type="entry name" value="Clavaminate synthase-like"/>
    <property type="match status" value="1"/>
</dbReference>
<dbReference type="EMBL" id="JAUTAS010000001">
    <property type="protein sequence ID" value="MDQ1109592.1"/>
    <property type="molecule type" value="Genomic_DNA"/>
</dbReference>
<dbReference type="InterPro" id="IPR042098">
    <property type="entry name" value="TauD-like_sf"/>
</dbReference>
<evidence type="ECO:0000256" key="1">
    <source>
        <dbReference type="ARBA" id="ARBA00023002"/>
    </source>
</evidence>
<evidence type="ECO:0008006" key="4">
    <source>
        <dbReference type="Google" id="ProtNLM"/>
    </source>
</evidence>
<gene>
    <name evidence="2" type="ORF">QE424_002751</name>
</gene>
<evidence type="ECO:0000313" key="3">
    <source>
        <dbReference type="Proteomes" id="UP001226084"/>
    </source>
</evidence>
<protein>
    <recommendedName>
        <fullName evidence="4">TauD/TfdA-like domain-containing protein</fullName>
    </recommendedName>
</protein>
<comment type="caution">
    <text evidence="2">The sequence shown here is derived from an EMBL/GenBank/DDBJ whole genome shotgun (WGS) entry which is preliminary data.</text>
</comment>
<name>A0AAP5EAS5_9GAMM</name>
<dbReference type="Gene3D" id="3.60.130.10">
    <property type="entry name" value="Clavaminate synthase-like"/>
    <property type="match status" value="1"/>
</dbReference>
<evidence type="ECO:0000313" key="2">
    <source>
        <dbReference type="EMBL" id="MDQ1109592.1"/>
    </source>
</evidence>
<dbReference type="Proteomes" id="UP001226084">
    <property type="component" value="Unassembled WGS sequence"/>
</dbReference>
<keyword evidence="1" id="KW-0560">Oxidoreductase</keyword>
<reference evidence="2" key="1">
    <citation type="submission" date="2023-07" db="EMBL/GenBank/DDBJ databases">
        <title>Functional and genomic diversity of the sorghum phyllosphere microbiome.</title>
        <authorList>
            <person name="Shade A."/>
        </authorList>
    </citation>
    <scope>NUCLEOTIDE SEQUENCE</scope>
    <source>
        <strain evidence="2">SORGH_AS_0457</strain>
    </source>
</reference>
<dbReference type="AlphaFoldDB" id="A0AAP5EAS5"/>
<dbReference type="GO" id="GO:0016706">
    <property type="term" value="F:2-oxoglutarate-dependent dioxygenase activity"/>
    <property type="evidence" value="ECO:0007669"/>
    <property type="project" value="UniProtKB-ARBA"/>
</dbReference>
<accession>A0AAP5EAS5</accession>
<organism evidence="2 3">
    <name type="scientific">Stenotrophomonas rhizophila</name>
    <dbReference type="NCBI Taxonomy" id="216778"/>
    <lineage>
        <taxon>Bacteria</taxon>
        <taxon>Pseudomonadati</taxon>
        <taxon>Pseudomonadota</taxon>
        <taxon>Gammaproteobacteria</taxon>
        <taxon>Lysobacterales</taxon>
        <taxon>Lysobacteraceae</taxon>
        <taxon>Stenotrophomonas</taxon>
    </lineage>
</organism>
<sequence length="218" mass="23944">MDAQTLSPVVDAVVLRERGWIELEAFRTEEGMRRFGESLSHLGVTSLERVLPRSKGSGRGHSFSHKHGLDRFPLHTDTTFWSEPARYILMQSDAGSSTPTLLFGKDQVAELLAQPCAARAIFRSQRILGPVYSGVTGDSGGMPPWSIRFDPMHMTAANDAAKAFLKLVEAGSDRTHQFCYTGTNSLLVDNWACLHGRGRVAAADVGRVLLRTYIGGRK</sequence>